<dbReference type="PANTHER" id="PTHR42718:SF40">
    <property type="entry name" value="METHYLENOMYCIN A RESISTANCE PROTEIN"/>
    <property type="match status" value="1"/>
</dbReference>
<feature type="transmembrane region" description="Helical" evidence="5">
    <location>
        <begin position="300"/>
        <end position="318"/>
    </location>
</feature>
<feature type="transmembrane region" description="Helical" evidence="5">
    <location>
        <begin position="46"/>
        <end position="65"/>
    </location>
</feature>
<dbReference type="EMBL" id="NMVO01000017">
    <property type="protein sequence ID" value="OYO09731.1"/>
    <property type="molecule type" value="Genomic_DNA"/>
</dbReference>
<organism evidence="8 9">
    <name type="scientific">Enemella evansiae</name>
    <dbReference type="NCBI Taxonomy" id="2016499"/>
    <lineage>
        <taxon>Bacteria</taxon>
        <taxon>Bacillati</taxon>
        <taxon>Actinomycetota</taxon>
        <taxon>Actinomycetes</taxon>
        <taxon>Propionibacteriales</taxon>
        <taxon>Propionibacteriaceae</taxon>
        <taxon>Enemella</taxon>
    </lineage>
</organism>
<evidence type="ECO:0000256" key="1">
    <source>
        <dbReference type="ARBA" id="ARBA00004651"/>
    </source>
</evidence>
<dbReference type="InterPro" id="IPR036259">
    <property type="entry name" value="MFS_trans_sf"/>
</dbReference>
<keyword evidence="2 5" id="KW-0812">Transmembrane</keyword>
<keyword evidence="3 5" id="KW-1133">Transmembrane helix</keyword>
<feature type="transmembrane region" description="Helical" evidence="5">
    <location>
        <begin position="198"/>
        <end position="217"/>
    </location>
</feature>
<dbReference type="InterPro" id="IPR011701">
    <property type="entry name" value="MFS"/>
</dbReference>
<dbReference type="CDD" id="cd17321">
    <property type="entry name" value="MFS_MMR_MDR_like"/>
    <property type="match status" value="1"/>
</dbReference>
<keyword evidence="4 5" id="KW-0472">Membrane</keyword>
<comment type="caution">
    <text evidence="8">The sequence shown here is derived from an EMBL/GenBank/DDBJ whole genome shotgun (WGS) entry which is preliminary data.</text>
</comment>
<dbReference type="PROSITE" id="PS50850">
    <property type="entry name" value="MFS"/>
    <property type="match status" value="1"/>
</dbReference>
<protein>
    <submittedName>
        <fullName evidence="8">MFS transporter</fullName>
    </submittedName>
</protein>
<evidence type="ECO:0000256" key="5">
    <source>
        <dbReference type="SAM" id="Phobius"/>
    </source>
</evidence>
<evidence type="ECO:0000256" key="4">
    <source>
        <dbReference type="ARBA" id="ARBA00023136"/>
    </source>
</evidence>
<feature type="transmembrane region" description="Helical" evidence="5">
    <location>
        <begin position="424"/>
        <end position="447"/>
    </location>
</feature>
<dbReference type="OrthoDB" id="4668943at2"/>
<feature type="signal peptide" evidence="6">
    <location>
        <begin position="1"/>
        <end position="22"/>
    </location>
</feature>
<name>A0A255G2D0_9ACTN</name>
<feature type="transmembrane region" description="Helical" evidence="5">
    <location>
        <begin position="330"/>
        <end position="348"/>
    </location>
</feature>
<dbReference type="PANTHER" id="PTHR42718">
    <property type="entry name" value="MAJOR FACILITATOR SUPERFAMILY MULTIDRUG TRANSPORTER MFSC"/>
    <property type="match status" value="1"/>
</dbReference>
<comment type="subcellular location">
    <subcellularLocation>
        <location evidence="1">Cell membrane</location>
        <topology evidence="1">Multi-pass membrane protein</topology>
    </subcellularLocation>
</comment>
<evidence type="ECO:0000256" key="6">
    <source>
        <dbReference type="SAM" id="SignalP"/>
    </source>
</evidence>
<dbReference type="Pfam" id="PF07690">
    <property type="entry name" value="MFS_1"/>
    <property type="match status" value="1"/>
</dbReference>
<reference evidence="8 9" key="1">
    <citation type="submission" date="2017-07" db="EMBL/GenBank/DDBJ databases">
        <title>Draft whole genome sequences of clinical Proprionibacteriaceae strains.</title>
        <authorList>
            <person name="Bernier A.-M."/>
            <person name="Bernard K."/>
            <person name="Domingo M.-C."/>
        </authorList>
    </citation>
    <scope>NUCLEOTIDE SEQUENCE [LARGE SCALE GENOMIC DNA]</scope>
    <source>
        <strain evidence="8 9">NML 030167</strain>
    </source>
</reference>
<sequence>MNNTPRHPALVLAALASGFVMASIDSTVVNVAAVSIGTDFDSSLSALTWVVDVYVLAFASLLLLGGSLATAYGSRRLYLIGMVVFLGASLVCALAPAQLILIAARAVQGAGAAMFMPSSLSLLVTQFTDSGQRARMLGLWSAMVAMSAAIGPTLGGVLVSTFGWRSIFLINIPVVVAGIALTLTCIPQDPGSRERISPSGHLTLLVVVCAAAFVLIQGHSSGFGTPLILGAIGVLVLGTVVLTLQQRRTAHPVMPWRLFRNRAFATPNLIGFLYSAALYGGLYLMGLFLQNARQAGPLEAGLQLLPMTICFPLGNVLYTRIHHRVSNPVIMTACLLLAGAATLLLIGVDPATPYWYLALALGVANSGAGLVTAAMTAATVAAAEDRYANYAGAVLNTNRQVGVLIGIAIIGLVLQASTDWYAGLHLAVAIVAATYLLAGLAALNLAVATRSVPTRPVVDGCSESA</sequence>
<dbReference type="Gene3D" id="1.20.1250.20">
    <property type="entry name" value="MFS general substrate transporter like domains"/>
    <property type="match status" value="1"/>
</dbReference>
<feature type="transmembrane region" description="Helical" evidence="5">
    <location>
        <begin position="166"/>
        <end position="186"/>
    </location>
</feature>
<feature type="transmembrane region" description="Helical" evidence="5">
    <location>
        <begin position="137"/>
        <end position="160"/>
    </location>
</feature>
<feature type="transmembrane region" description="Helical" evidence="5">
    <location>
        <begin position="401"/>
        <end position="418"/>
    </location>
</feature>
<dbReference type="GO" id="GO:0005886">
    <property type="term" value="C:plasma membrane"/>
    <property type="evidence" value="ECO:0007669"/>
    <property type="project" value="UniProtKB-SubCell"/>
</dbReference>
<gene>
    <name evidence="8" type="ORF">CGZ94_18970</name>
</gene>
<dbReference type="InterPro" id="IPR020846">
    <property type="entry name" value="MFS_dom"/>
</dbReference>
<feature type="chain" id="PRO_5039296558" evidence="6">
    <location>
        <begin position="23"/>
        <end position="465"/>
    </location>
</feature>
<evidence type="ECO:0000313" key="8">
    <source>
        <dbReference type="EMBL" id="OYO09731.1"/>
    </source>
</evidence>
<evidence type="ECO:0000313" key="9">
    <source>
        <dbReference type="Proteomes" id="UP000215896"/>
    </source>
</evidence>
<dbReference type="Gene3D" id="1.20.1720.10">
    <property type="entry name" value="Multidrug resistance protein D"/>
    <property type="match status" value="1"/>
</dbReference>
<feature type="transmembrane region" description="Helical" evidence="5">
    <location>
        <begin position="354"/>
        <end position="380"/>
    </location>
</feature>
<feature type="transmembrane region" description="Helical" evidence="5">
    <location>
        <begin position="77"/>
        <end position="100"/>
    </location>
</feature>
<evidence type="ECO:0000259" key="7">
    <source>
        <dbReference type="PROSITE" id="PS50850"/>
    </source>
</evidence>
<feature type="transmembrane region" description="Helical" evidence="5">
    <location>
        <begin position="265"/>
        <end position="288"/>
    </location>
</feature>
<dbReference type="Proteomes" id="UP000215896">
    <property type="component" value="Unassembled WGS sequence"/>
</dbReference>
<evidence type="ECO:0000256" key="3">
    <source>
        <dbReference type="ARBA" id="ARBA00022989"/>
    </source>
</evidence>
<keyword evidence="9" id="KW-1185">Reference proteome</keyword>
<accession>A0A255G2D0</accession>
<dbReference type="RefSeq" id="WP_094406750.1">
    <property type="nucleotide sequence ID" value="NZ_NMVO01000017.1"/>
</dbReference>
<dbReference type="AlphaFoldDB" id="A0A255G2D0"/>
<feature type="transmembrane region" description="Helical" evidence="5">
    <location>
        <begin position="106"/>
        <end position="125"/>
    </location>
</feature>
<feature type="domain" description="Major facilitator superfamily (MFS) profile" evidence="7">
    <location>
        <begin position="11"/>
        <end position="450"/>
    </location>
</feature>
<dbReference type="GO" id="GO:0022857">
    <property type="term" value="F:transmembrane transporter activity"/>
    <property type="evidence" value="ECO:0007669"/>
    <property type="project" value="InterPro"/>
</dbReference>
<proteinExistence type="predicted"/>
<keyword evidence="6" id="KW-0732">Signal</keyword>
<feature type="transmembrane region" description="Helical" evidence="5">
    <location>
        <begin position="223"/>
        <end position="244"/>
    </location>
</feature>
<evidence type="ECO:0000256" key="2">
    <source>
        <dbReference type="ARBA" id="ARBA00022692"/>
    </source>
</evidence>
<dbReference type="SUPFAM" id="SSF103473">
    <property type="entry name" value="MFS general substrate transporter"/>
    <property type="match status" value="1"/>
</dbReference>